<feature type="compositionally biased region" description="Low complexity" evidence="2">
    <location>
        <begin position="261"/>
        <end position="273"/>
    </location>
</feature>
<dbReference type="EMBL" id="DF836412">
    <property type="protein sequence ID" value="GAN06439.1"/>
    <property type="molecule type" value="Genomic_DNA"/>
</dbReference>
<dbReference type="Proteomes" id="UP000053815">
    <property type="component" value="Unassembled WGS sequence"/>
</dbReference>
<proteinExistence type="predicted"/>
<dbReference type="SMART" id="SM00393">
    <property type="entry name" value="R3H"/>
    <property type="match status" value="1"/>
</dbReference>
<dbReference type="AlphaFoldDB" id="A0A0C9MGL0"/>
<feature type="compositionally biased region" description="Low complexity" evidence="2">
    <location>
        <begin position="238"/>
        <end position="250"/>
    </location>
</feature>
<evidence type="ECO:0000256" key="1">
    <source>
        <dbReference type="ARBA" id="ARBA00022553"/>
    </source>
</evidence>
<feature type="region of interest" description="Disordered" evidence="2">
    <location>
        <begin position="1"/>
        <end position="35"/>
    </location>
</feature>
<dbReference type="PANTHER" id="PTHR15672">
    <property type="entry name" value="CAMP-REGULATED PHOSPHOPROTEIN 21 RELATED R3H DOMAIN CONTAINING PROTEIN"/>
    <property type="match status" value="1"/>
</dbReference>
<sequence length="308" mass="36300">MSNNQEDQQQQQQQNSLLTRQQQQQQQQQNQQQQPPYRFYNEQHEQPSYQPSHYQNAYFPNNANSNNYYGLGQAYTNPALMNPNSNTNDAPLNYYQQQQQQQHLYQPYQQQHHPPSQIYQPQATMQQFSDPVVPTEPDEFIIDLLRKPQERLFLLKLELELEAFIKDEQKLRLDLPGMNSYQRLMVHRLAPYYKLNHYHDAMRKAVYVCKTFITALPSVRLPDIQLDKSESNDDNEDSSSNSTSNATTNNDPPPQFKIMRRSAGSSSPSSRTSTNDDQSKTDRKNMTYEERKMAYEEARARIFQNMEK</sequence>
<dbReference type="SUPFAM" id="SSF82708">
    <property type="entry name" value="R3H domain"/>
    <property type="match status" value="1"/>
</dbReference>
<reference evidence="5" key="1">
    <citation type="submission" date="2014-09" db="EMBL/GenBank/DDBJ databases">
        <title>Draft genome sequence of an oleaginous Mucoromycotina fungus Mucor ambiguus NBRC6742.</title>
        <authorList>
            <person name="Takeda I."/>
            <person name="Yamane N."/>
            <person name="Morita T."/>
            <person name="Tamano K."/>
            <person name="Machida M."/>
            <person name="Baker S."/>
            <person name="Koike H."/>
        </authorList>
    </citation>
    <scope>NUCLEOTIDE SEQUENCE</scope>
    <source>
        <strain evidence="5">NBRC 6742</strain>
    </source>
</reference>
<organism evidence="5">
    <name type="scientific">Mucor ambiguus</name>
    <dbReference type="NCBI Taxonomy" id="91626"/>
    <lineage>
        <taxon>Eukaryota</taxon>
        <taxon>Fungi</taxon>
        <taxon>Fungi incertae sedis</taxon>
        <taxon>Mucoromycota</taxon>
        <taxon>Mucoromycotina</taxon>
        <taxon>Mucoromycetes</taxon>
        <taxon>Mucorales</taxon>
        <taxon>Mucorineae</taxon>
        <taxon>Mucoraceae</taxon>
        <taxon>Mucor</taxon>
    </lineage>
</organism>
<keyword evidence="6" id="KW-1185">Reference proteome</keyword>
<feature type="compositionally biased region" description="Low complexity" evidence="2">
    <location>
        <begin position="1"/>
        <end position="34"/>
    </location>
</feature>
<dbReference type="PROSITE" id="PS51061">
    <property type="entry name" value="R3H"/>
    <property type="match status" value="1"/>
</dbReference>
<feature type="region of interest" description="Disordered" evidence="2">
    <location>
        <begin position="225"/>
        <end position="293"/>
    </location>
</feature>
<gene>
    <name evidence="5" type="ORF">MAM1_0123c05922</name>
</gene>
<dbReference type="InterPro" id="IPR051937">
    <property type="entry name" value="R3H_domain_containing"/>
</dbReference>
<protein>
    <recommendedName>
        <fullName evidence="7">SUZ domain-containing protein</fullName>
    </recommendedName>
</protein>
<dbReference type="Pfam" id="PF12752">
    <property type="entry name" value="SUZ"/>
    <property type="match status" value="1"/>
</dbReference>
<dbReference type="GO" id="GO:0003676">
    <property type="term" value="F:nucleic acid binding"/>
    <property type="evidence" value="ECO:0007669"/>
    <property type="project" value="UniProtKB-UniRule"/>
</dbReference>
<evidence type="ECO:0000259" key="4">
    <source>
        <dbReference type="PROSITE" id="PS51673"/>
    </source>
</evidence>
<evidence type="ECO:0000313" key="6">
    <source>
        <dbReference type="Proteomes" id="UP000053815"/>
    </source>
</evidence>
<dbReference type="Pfam" id="PF01424">
    <property type="entry name" value="R3H"/>
    <property type="match status" value="1"/>
</dbReference>
<dbReference type="CDD" id="cd02642">
    <property type="entry name" value="R3H_encore_like"/>
    <property type="match status" value="1"/>
</dbReference>
<dbReference type="InterPro" id="IPR001374">
    <property type="entry name" value="R3H_dom"/>
</dbReference>
<dbReference type="PROSITE" id="PS51673">
    <property type="entry name" value="SUZ"/>
    <property type="match status" value="1"/>
</dbReference>
<evidence type="ECO:0000256" key="2">
    <source>
        <dbReference type="SAM" id="MobiDB-lite"/>
    </source>
</evidence>
<keyword evidence="1" id="KW-0597">Phosphoprotein</keyword>
<feature type="domain" description="R3H" evidence="3">
    <location>
        <begin position="151"/>
        <end position="214"/>
    </location>
</feature>
<feature type="region of interest" description="Disordered" evidence="2">
    <location>
        <begin position="97"/>
        <end position="116"/>
    </location>
</feature>
<feature type="domain" description="SUZ" evidence="4">
    <location>
        <begin position="220"/>
        <end position="307"/>
    </location>
</feature>
<dbReference type="Gene3D" id="3.30.1370.50">
    <property type="entry name" value="R3H-like domain"/>
    <property type="match status" value="1"/>
</dbReference>
<evidence type="ECO:0000313" key="5">
    <source>
        <dbReference type="EMBL" id="GAN06439.1"/>
    </source>
</evidence>
<dbReference type="InterPro" id="IPR036867">
    <property type="entry name" value="R3H_dom_sf"/>
</dbReference>
<accession>A0A0C9MGL0</accession>
<evidence type="ECO:0000259" key="3">
    <source>
        <dbReference type="PROSITE" id="PS51061"/>
    </source>
</evidence>
<dbReference type="InterPro" id="IPR024771">
    <property type="entry name" value="SUZ"/>
</dbReference>
<dbReference type="PANTHER" id="PTHR15672:SF8">
    <property type="entry name" value="PROTEIN ENCORE"/>
    <property type="match status" value="1"/>
</dbReference>
<dbReference type="GO" id="GO:0006012">
    <property type="term" value="P:galactose metabolic process"/>
    <property type="evidence" value="ECO:0007669"/>
    <property type="project" value="TreeGrafter"/>
</dbReference>
<name>A0A0C9MGL0_9FUNG</name>
<feature type="compositionally biased region" description="Basic and acidic residues" evidence="2">
    <location>
        <begin position="277"/>
        <end position="293"/>
    </location>
</feature>
<dbReference type="STRING" id="91626.A0A0C9MGL0"/>
<evidence type="ECO:0008006" key="7">
    <source>
        <dbReference type="Google" id="ProtNLM"/>
    </source>
</evidence>
<dbReference type="OrthoDB" id="278430at2759"/>